<dbReference type="Pfam" id="PF08797">
    <property type="entry name" value="HIRAN"/>
    <property type="match status" value="1"/>
</dbReference>
<evidence type="ECO:0000256" key="3">
    <source>
        <dbReference type="SAM" id="MobiDB-lite"/>
    </source>
</evidence>
<dbReference type="Proteomes" id="UP000316560">
    <property type="component" value="Unassembled WGS sequence"/>
</dbReference>
<dbReference type="SMART" id="SM00910">
    <property type="entry name" value="HIRAN"/>
    <property type="match status" value="1"/>
</dbReference>
<feature type="domain" description="HIRAN" evidence="4">
    <location>
        <begin position="160"/>
        <end position="252"/>
    </location>
</feature>
<organism evidence="5 6">
    <name type="scientific">Rhodoglobus vestalii</name>
    <dbReference type="NCBI Taxonomy" id="193384"/>
    <lineage>
        <taxon>Bacteria</taxon>
        <taxon>Bacillati</taxon>
        <taxon>Actinomycetota</taxon>
        <taxon>Actinomycetes</taxon>
        <taxon>Micrococcales</taxon>
        <taxon>Microbacteriaceae</taxon>
        <taxon>Rhodoglobus</taxon>
    </lineage>
</organism>
<protein>
    <submittedName>
        <fullName evidence="5">HIRAN domain-containing protein</fullName>
    </submittedName>
</protein>
<keyword evidence="2" id="KW-0378">Hydrolase</keyword>
<keyword evidence="6" id="KW-1185">Reference proteome</keyword>
<keyword evidence="1" id="KW-0479">Metal-binding</keyword>
<dbReference type="GO" id="GO:0003676">
    <property type="term" value="F:nucleic acid binding"/>
    <property type="evidence" value="ECO:0007669"/>
    <property type="project" value="InterPro"/>
</dbReference>
<feature type="region of interest" description="Disordered" evidence="3">
    <location>
        <begin position="1"/>
        <end position="40"/>
    </location>
</feature>
<dbReference type="InterPro" id="IPR014905">
    <property type="entry name" value="HIRAN"/>
</dbReference>
<evidence type="ECO:0000256" key="2">
    <source>
        <dbReference type="ARBA" id="ARBA00022801"/>
    </source>
</evidence>
<evidence type="ECO:0000313" key="5">
    <source>
        <dbReference type="EMBL" id="TQO19120.1"/>
    </source>
</evidence>
<accession>A0A8H2PWF0</accession>
<reference evidence="5 6" key="1">
    <citation type="submission" date="2019-06" db="EMBL/GenBank/DDBJ databases">
        <title>Sequencing the genomes of 1000 actinobacteria strains.</title>
        <authorList>
            <person name="Klenk H.-P."/>
        </authorList>
    </citation>
    <scope>NUCLEOTIDE SEQUENCE [LARGE SCALE GENOMIC DNA]</scope>
    <source>
        <strain evidence="5 6">DSM 21947</strain>
    </source>
</reference>
<evidence type="ECO:0000259" key="4">
    <source>
        <dbReference type="SMART" id="SM00910"/>
    </source>
</evidence>
<dbReference type="AlphaFoldDB" id="A0A8H2PWF0"/>
<evidence type="ECO:0000313" key="6">
    <source>
        <dbReference type="Proteomes" id="UP000316560"/>
    </source>
</evidence>
<dbReference type="EMBL" id="VFRA01000001">
    <property type="protein sequence ID" value="TQO19120.1"/>
    <property type="molecule type" value="Genomic_DNA"/>
</dbReference>
<dbReference type="GO" id="GO:0016818">
    <property type="term" value="F:hydrolase activity, acting on acid anhydrides, in phosphorus-containing anhydrides"/>
    <property type="evidence" value="ECO:0007669"/>
    <property type="project" value="InterPro"/>
</dbReference>
<comment type="caution">
    <text evidence="5">The sequence shown here is derived from an EMBL/GenBank/DDBJ whole genome shotgun (WGS) entry which is preliminary data.</text>
</comment>
<name>A0A8H2PWF0_9MICO</name>
<sequence>MAPKILDEPAGLSILSGRNHTRSRNPNNRGHGHSPPPAPTALRYYPSMGFLREAWRVLSARPERVQDVISPAVPKPKLSAAERSAIAQEMVDAEAAEPDESHWDVKARVADRHGISLFDVLDEHVKISEAEDRRAYARENPAKVAKINLDSREILDLRSVASTRMRVVGSANWVTDKQRAKYGGTDYLLVREPKNKFDVNAVAVYGKGRKMGYISAAKAAALAPILDPLPFDSFQIGGTSVIENSIRLWVDVPKLPDLRNFVKTLGTAQERQ</sequence>
<gene>
    <name evidence="5" type="ORF">FB472_0658</name>
</gene>
<dbReference type="GO" id="GO:0008270">
    <property type="term" value="F:zinc ion binding"/>
    <property type="evidence" value="ECO:0007669"/>
    <property type="project" value="InterPro"/>
</dbReference>
<proteinExistence type="predicted"/>
<evidence type="ECO:0000256" key="1">
    <source>
        <dbReference type="ARBA" id="ARBA00022723"/>
    </source>
</evidence>
<dbReference type="Gene3D" id="3.30.70.2330">
    <property type="match status" value="1"/>
</dbReference>